<dbReference type="Pfam" id="PF00728">
    <property type="entry name" value="Glyco_hydro_20"/>
    <property type="match status" value="1"/>
</dbReference>
<evidence type="ECO:0000256" key="5">
    <source>
        <dbReference type="SAM" id="SignalP"/>
    </source>
</evidence>
<sequence length="785" mass="88047">MKLKTSLNKQISAVKITGALLCALFMGNSVYAQEEQKLTAADSTAFKTVISALSIPGQLAPGTRQLVLPKPASGYTLSLYGSSRKTVIDVKGKVYEPLTDCEVELVLRLRNTENNRAYEFQQTVKVPGKYRPQTGENAQPFVIPTLREWKGGSGHFKLLANSRIIVDPKAKKLLTPAAEILLKDLKQLTGYKTLNIGAGKAKAGDIVLHINAAEQNLGEEGYTLNIDQTIQINAPYYKGAFWATRTILQLLEQDPAHNQIVKGVTHDYPKYEVRGFVLDVGRKFFTLDFLKHYVKMMAYYKMGDFHIHLNDNGFKQFFGDDWSKTYSAFRLESTTYPALTSKDGYYTKADFKELQKTAQLYGIRIIPEIDVPAHALAFTKVFPEIGSKAYGMDHLDISNPKTYDVIDNVFKEYIGGKDPVFVGAEVHIGTDEYAKKEAESFRAFTDHYIRYVKGFGKRVRLWGALTHAQGTTPVTADDVTMNAWYNGYAEPKEMVRLGYDQISTPDGWLYIVPAAGYYYDFLNVKRLYNSWEPNQIGNVVFPMGHPKIRGGMFAVWNDHVGNGITMKDVHQRTFPAMQVLAEKMWTGKTNQSNWDNFTQNATHVGEGPGLNMRAIVPAVGADSLVYQDRLVRKQARSIALPLYEIGYPYSVAFTLQAPTASVDSVTLFKSDNANVYLLKQDGLKLGFSRENYTDVFDFNFEAGKAYKIVITGNEKGTWIYVDGKLVQKMEGKKISFTNTKDKMNRMQTLVFPLKQVGDTNKGGYGLVSDLKVYNKRLNESAIAGL</sequence>
<dbReference type="Gene3D" id="2.60.120.200">
    <property type="match status" value="1"/>
</dbReference>
<reference evidence="9" key="1">
    <citation type="submission" date="2016-10" db="EMBL/GenBank/DDBJ databases">
        <authorList>
            <person name="Varghese N."/>
            <person name="Submissions S."/>
        </authorList>
    </citation>
    <scope>NUCLEOTIDE SEQUENCE [LARGE SCALE GENOMIC DNA]</scope>
    <source>
        <strain evidence="9">DSM 18609</strain>
    </source>
</reference>
<keyword evidence="3" id="KW-0326">Glycosidase</keyword>
<dbReference type="STRING" id="390242.SAMN04488024_10473"/>
<feature type="domain" description="Beta-hexosaminidase bacterial type N-terminal" evidence="7">
    <location>
        <begin position="140"/>
        <end position="267"/>
    </location>
</feature>
<dbReference type="InterPro" id="IPR029018">
    <property type="entry name" value="Hex-like_dom2"/>
</dbReference>
<keyword evidence="5" id="KW-0732">Signal</keyword>
<dbReference type="InterPro" id="IPR015883">
    <property type="entry name" value="Glyco_hydro_20_cat"/>
</dbReference>
<dbReference type="InterPro" id="IPR017853">
    <property type="entry name" value="GH"/>
</dbReference>
<evidence type="ECO:0000256" key="1">
    <source>
        <dbReference type="ARBA" id="ARBA00006285"/>
    </source>
</evidence>
<dbReference type="InterPro" id="IPR052764">
    <property type="entry name" value="GH20_Enzymes"/>
</dbReference>
<gene>
    <name evidence="8" type="ORF">SAMN04488024_10473</name>
</gene>
<dbReference type="Gene3D" id="3.20.20.80">
    <property type="entry name" value="Glycosidases"/>
    <property type="match status" value="1"/>
</dbReference>
<evidence type="ECO:0000313" key="9">
    <source>
        <dbReference type="Proteomes" id="UP000199455"/>
    </source>
</evidence>
<proteinExistence type="inferred from homology"/>
<dbReference type="PANTHER" id="PTHR43678:SF1">
    <property type="entry name" value="BETA-N-ACETYLHEXOSAMINIDASE"/>
    <property type="match status" value="1"/>
</dbReference>
<dbReference type="InterPro" id="IPR025705">
    <property type="entry name" value="Beta_hexosaminidase_sua/sub"/>
</dbReference>
<evidence type="ECO:0000313" key="8">
    <source>
        <dbReference type="EMBL" id="SDD08718.1"/>
    </source>
</evidence>
<dbReference type="GO" id="GO:0004563">
    <property type="term" value="F:beta-N-acetylhexosaminidase activity"/>
    <property type="evidence" value="ECO:0007669"/>
    <property type="project" value="InterPro"/>
</dbReference>
<organism evidence="8 9">
    <name type="scientific">Pedobacter soli</name>
    <dbReference type="NCBI Taxonomy" id="390242"/>
    <lineage>
        <taxon>Bacteria</taxon>
        <taxon>Pseudomonadati</taxon>
        <taxon>Bacteroidota</taxon>
        <taxon>Sphingobacteriia</taxon>
        <taxon>Sphingobacteriales</taxon>
        <taxon>Sphingobacteriaceae</taxon>
        <taxon>Pedobacter</taxon>
    </lineage>
</organism>
<dbReference type="AlphaFoldDB" id="A0A1G6RVX3"/>
<evidence type="ECO:0000256" key="3">
    <source>
        <dbReference type="ARBA" id="ARBA00023295"/>
    </source>
</evidence>
<dbReference type="InterPro" id="IPR015882">
    <property type="entry name" value="HEX_bac_N"/>
</dbReference>
<dbReference type="EMBL" id="FMZH01000004">
    <property type="protein sequence ID" value="SDD08718.1"/>
    <property type="molecule type" value="Genomic_DNA"/>
</dbReference>
<feature type="domain" description="Glycoside hydrolase family 20 catalytic" evidence="6">
    <location>
        <begin position="271"/>
        <end position="587"/>
    </location>
</feature>
<dbReference type="SUPFAM" id="SSF51445">
    <property type="entry name" value="(Trans)glycosidases"/>
    <property type="match status" value="1"/>
</dbReference>
<dbReference type="GO" id="GO:0005975">
    <property type="term" value="P:carbohydrate metabolic process"/>
    <property type="evidence" value="ECO:0007669"/>
    <property type="project" value="InterPro"/>
</dbReference>
<evidence type="ECO:0000259" key="7">
    <source>
        <dbReference type="Pfam" id="PF02838"/>
    </source>
</evidence>
<feature type="signal peptide" evidence="5">
    <location>
        <begin position="1"/>
        <end position="32"/>
    </location>
</feature>
<dbReference type="Gene3D" id="3.30.379.10">
    <property type="entry name" value="Chitobiase/beta-hexosaminidase domain 2-like"/>
    <property type="match status" value="1"/>
</dbReference>
<dbReference type="RefSeq" id="WP_208599630.1">
    <property type="nucleotide sequence ID" value="NZ_FMZH01000004.1"/>
</dbReference>
<comment type="similarity">
    <text evidence="1">Belongs to the glycosyl hydrolase 20 family.</text>
</comment>
<dbReference type="SUPFAM" id="SSF55545">
    <property type="entry name" value="beta-N-acetylhexosaminidase-like domain"/>
    <property type="match status" value="1"/>
</dbReference>
<evidence type="ECO:0000256" key="2">
    <source>
        <dbReference type="ARBA" id="ARBA00022801"/>
    </source>
</evidence>
<accession>A0A1G6RVX3</accession>
<dbReference type="CDD" id="cd06564">
    <property type="entry name" value="GH20_DspB_LnbB-like"/>
    <property type="match status" value="1"/>
</dbReference>
<protein>
    <submittedName>
        <fullName evidence="8">Hexosaminidase</fullName>
    </submittedName>
</protein>
<dbReference type="PRINTS" id="PR00738">
    <property type="entry name" value="GLHYDRLASE20"/>
</dbReference>
<dbReference type="Proteomes" id="UP000199455">
    <property type="component" value="Unassembled WGS sequence"/>
</dbReference>
<dbReference type="PANTHER" id="PTHR43678">
    <property type="entry name" value="PUTATIVE (AFU_ORTHOLOGUE AFUA_2G00640)-RELATED"/>
    <property type="match status" value="1"/>
</dbReference>
<dbReference type="SUPFAM" id="SSF49899">
    <property type="entry name" value="Concanavalin A-like lectins/glucanases"/>
    <property type="match status" value="1"/>
</dbReference>
<evidence type="ECO:0000256" key="4">
    <source>
        <dbReference type="PIRSR" id="PIRSR625705-1"/>
    </source>
</evidence>
<evidence type="ECO:0000259" key="6">
    <source>
        <dbReference type="Pfam" id="PF00728"/>
    </source>
</evidence>
<feature type="chain" id="PRO_5011545742" evidence="5">
    <location>
        <begin position="33"/>
        <end position="785"/>
    </location>
</feature>
<keyword evidence="2" id="KW-0378">Hydrolase</keyword>
<feature type="active site" description="Proton donor" evidence="4">
    <location>
        <position position="432"/>
    </location>
</feature>
<name>A0A1G6RVX3_9SPHI</name>
<keyword evidence="9" id="KW-1185">Reference proteome</keyword>
<dbReference type="Pfam" id="PF02838">
    <property type="entry name" value="Glyco_hydro_20b"/>
    <property type="match status" value="1"/>
</dbReference>
<dbReference type="InterPro" id="IPR013320">
    <property type="entry name" value="ConA-like_dom_sf"/>
</dbReference>